<gene>
    <name evidence="1" type="ORF">BC952_2009</name>
</gene>
<dbReference type="RefSeq" id="WP_121365389.1">
    <property type="nucleotide sequence ID" value="NZ_RBXA01000002.1"/>
</dbReference>
<name>A0A495S3H6_9FLAO</name>
<protein>
    <submittedName>
        <fullName evidence="1">Uncharacterized protein</fullName>
    </submittedName>
</protein>
<accession>A0A495S3H6</accession>
<keyword evidence="2" id="KW-1185">Reference proteome</keyword>
<dbReference type="Proteomes" id="UP000280091">
    <property type="component" value="Unassembled WGS sequence"/>
</dbReference>
<proteinExistence type="predicted"/>
<organism evidence="1 2">
    <name type="scientific">Flavobacterium limicola</name>
    <dbReference type="NCBI Taxonomy" id="180441"/>
    <lineage>
        <taxon>Bacteria</taxon>
        <taxon>Pseudomonadati</taxon>
        <taxon>Bacteroidota</taxon>
        <taxon>Flavobacteriia</taxon>
        <taxon>Flavobacteriales</taxon>
        <taxon>Flavobacteriaceae</taxon>
        <taxon>Flavobacterium</taxon>
    </lineage>
</organism>
<dbReference type="OrthoDB" id="1332921at2"/>
<comment type="caution">
    <text evidence="1">The sequence shown here is derived from an EMBL/GenBank/DDBJ whole genome shotgun (WGS) entry which is preliminary data.</text>
</comment>
<reference evidence="1 2" key="1">
    <citation type="submission" date="2018-10" db="EMBL/GenBank/DDBJ databases">
        <title>Genomic Encyclopedia of Archaeal and Bacterial Type Strains, Phase II (KMG-II): from individual species to whole genera.</title>
        <authorList>
            <person name="Goeker M."/>
        </authorList>
    </citation>
    <scope>NUCLEOTIDE SEQUENCE [LARGE SCALE GENOMIC DNA]</scope>
    <source>
        <strain evidence="1 2">DSM 15094</strain>
    </source>
</reference>
<evidence type="ECO:0000313" key="1">
    <source>
        <dbReference type="EMBL" id="RKS94139.1"/>
    </source>
</evidence>
<dbReference type="EMBL" id="RBXA01000002">
    <property type="protein sequence ID" value="RKS94139.1"/>
    <property type="molecule type" value="Genomic_DNA"/>
</dbReference>
<evidence type="ECO:0000313" key="2">
    <source>
        <dbReference type="Proteomes" id="UP000280091"/>
    </source>
</evidence>
<dbReference type="AlphaFoldDB" id="A0A495S3H6"/>
<sequence>MKEEAVKFISEVIKPWEILNNKFSTPLSMNPAINDFITSANALTISIKHLPESLIQAKPYDLAQENRAYEILHDLADSIKHGAKNLRNQGRRSTIDVSSMFERNSDAMVRFLRNRISIMHNTYGKIDFMECTMEASKFVAEKLDVRTDWNPQIIIRNGEFSNEIYVHASVENQVHWQAMKLEFVELQVDGTYNNVDLNGEILFQLTVDDQLSIG</sequence>